<dbReference type="InterPro" id="IPR014710">
    <property type="entry name" value="RmlC-like_jellyroll"/>
</dbReference>
<dbReference type="RefSeq" id="WP_047811056.1">
    <property type="nucleotide sequence ID" value="NZ_LDZY01000011.1"/>
</dbReference>
<evidence type="ECO:0000313" key="3">
    <source>
        <dbReference type="Proteomes" id="UP000036356"/>
    </source>
</evidence>
<dbReference type="CDD" id="cd02212">
    <property type="entry name" value="cupin_UGlyAH_C"/>
    <property type="match status" value="1"/>
</dbReference>
<evidence type="ECO:0000313" key="2">
    <source>
        <dbReference type="EMBL" id="KLU64932.1"/>
    </source>
</evidence>
<keyword evidence="3" id="KW-1185">Reference proteome</keyword>
<dbReference type="Proteomes" id="UP000036356">
    <property type="component" value="Unassembled WGS sequence"/>
</dbReference>
<accession>A0A0J1FNK9</accession>
<dbReference type="NCBIfam" id="TIGR03214">
    <property type="entry name" value="ura-cupin"/>
    <property type="match status" value="1"/>
</dbReference>
<dbReference type="Gene3D" id="2.60.120.10">
    <property type="entry name" value="Jelly Rolls"/>
    <property type="match status" value="2"/>
</dbReference>
<dbReference type="InterPro" id="IPR044704">
    <property type="entry name" value="UGlyAH_cupin_N"/>
</dbReference>
<gene>
    <name evidence="2" type="ORF">DEAC_c32640</name>
</gene>
<dbReference type="CDD" id="cd02211">
    <property type="entry name" value="cupin_UGlyAH_N"/>
    <property type="match status" value="1"/>
</dbReference>
<dbReference type="InterPro" id="IPR013096">
    <property type="entry name" value="Cupin_2"/>
</dbReference>
<dbReference type="InterPro" id="IPR044697">
    <property type="entry name" value="UGlyAH_cupin_C"/>
</dbReference>
<dbReference type="GO" id="GO:0071522">
    <property type="term" value="F:ureidoglycine aminohydrolase activity"/>
    <property type="evidence" value="ECO:0007669"/>
    <property type="project" value="InterPro"/>
</dbReference>
<dbReference type="InterPro" id="IPR011051">
    <property type="entry name" value="RmlC_Cupin_sf"/>
</dbReference>
<organism evidence="2 3">
    <name type="scientific">Desulfosporosinus acididurans</name>
    <dbReference type="NCBI Taxonomy" id="476652"/>
    <lineage>
        <taxon>Bacteria</taxon>
        <taxon>Bacillati</taxon>
        <taxon>Bacillota</taxon>
        <taxon>Clostridia</taxon>
        <taxon>Eubacteriales</taxon>
        <taxon>Desulfitobacteriaceae</taxon>
        <taxon>Desulfosporosinus</taxon>
    </lineage>
</organism>
<sequence>MGYPKDILTTRAVVKHGKYAVIPPDGLVNNVVPGIEGCRISIVASPKMGASFVQYVITAEKNGGTTKVFGKQANVETFIYCIEGEGNYTVDGKDYKAVDGAYIYAPAGVGLEFKNTSEKPMKVLLYKQVYIPCEGMNPYVYYGNVNDIEYRIYDEMENVFVKDLLPVDINFDMNMHILSFAPGGCHPFVETHVQEHGAYILEGEGCYLLDDNWSMIKKDDFMWFGPYVAQAAYGVGRTNFTYIYSKDCNRDVEL</sequence>
<dbReference type="STRING" id="476652.DEAC_c32640"/>
<reference evidence="2 3" key="1">
    <citation type="submission" date="2015-06" db="EMBL/GenBank/DDBJ databases">
        <title>Draft genome of the moderately acidophilic sulfate reducer Candidatus Desulfosporosinus acididurans strain M1.</title>
        <authorList>
            <person name="Poehlein A."/>
            <person name="Petzsch P."/>
            <person name="Johnson B.D."/>
            <person name="Schloemann M."/>
            <person name="Daniel R."/>
            <person name="Muehling M."/>
        </authorList>
    </citation>
    <scope>NUCLEOTIDE SEQUENCE [LARGE SCALE GENOMIC DNA]</scope>
    <source>
        <strain evidence="2 3">M1</strain>
    </source>
</reference>
<dbReference type="PATRIC" id="fig|476652.3.peg.3442"/>
<dbReference type="AlphaFoldDB" id="A0A0J1FNK9"/>
<protein>
    <recommendedName>
        <fullName evidence="1">Cupin type-2 domain-containing protein</fullName>
    </recommendedName>
</protein>
<proteinExistence type="predicted"/>
<dbReference type="Pfam" id="PF07883">
    <property type="entry name" value="Cupin_2"/>
    <property type="match status" value="1"/>
</dbReference>
<comment type="caution">
    <text evidence="2">The sequence shown here is derived from an EMBL/GenBank/DDBJ whole genome shotgun (WGS) entry which is preliminary data.</text>
</comment>
<evidence type="ECO:0000259" key="1">
    <source>
        <dbReference type="Pfam" id="PF07883"/>
    </source>
</evidence>
<dbReference type="PANTHER" id="PTHR34571">
    <property type="entry name" value="(S)-UREIDOGLYCINE AMINOHYDROLASE"/>
    <property type="match status" value="1"/>
</dbReference>
<name>A0A0J1FNK9_9FIRM</name>
<dbReference type="PANTHER" id="PTHR34571:SF1">
    <property type="entry name" value="(S)-UREIDOGLYCINE AMINOHYDROLASE"/>
    <property type="match status" value="1"/>
</dbReference>
<dbReference type="InterPro" id="IPR017627">
    <property type="entry name" value="UGHY"/>
</dbReference>
<feature type="domain" description="Cupin type-2" evidence="1">
    <location>
        <begin position="76"/>
        <end position="124"/>
    </location>
</feature>
<dbReference type="EMBL" id="LDZY01000011">
    <property type="protein sequence ID" value="KLU64932.1"/>
    <property type="molecule type" value="Genomic_DNA"/>
</dbReference>
<dbReference type="SUPFAM" id="SSF51182">
    <property type="entry name" value="RmlC-like cupins"/>
    <property type="match status" value="1"/>
</dbReference>